<evidence type="ECO:0000313" key="1">
    <source>
        <dbReference type="EMBL" id="KKQ70736.1"/>
    </source>
</evidence>
<gene>
    <name evidence="1" type="ORF">US91_C0003G0066</name>
</gene>
<sequence>MKKFLAVLAFLFVAVIAVEGIIHNVIFYKIIIRKFLKIFREKHAWNYRYWQIFFIDKHFKIMLK</sequence>
<dbReference type="Proteomes" id="UP000034022">
    <property type="component" value="Unassembled WGS sequence"/>
</dbReference>
<comment type="caution">
    <text evidence="1">The sequence shown here is derived from an EMBL/GenBank/DDBJ whole genome shotgun (WGS) entry which is preliminary data.</text>
</comment>
<reference evidence="1 2" key="1">
    <citation type="journal article" date="2015" name="Nature">
        <title>rRNA introns, odd ribosomes, and small enigmatic genomes across a large radiation of phyla.</title>
        <authorList>
            <person name="Brown C.T."/>
            <person name="Hug L.A."/>
            <person name="Thomas B.C."/>
            <person name="Sharon I."/>
            <person name="Castelle C.J."/>
            <person name="Singh A."/>
            <person name="Wilkins M.J."/>
            <person name="Williams K.H."/>
            <person name="Banfield J.F."/>
        </authorList>
    </citation>
    <scope>NUCLEOTIDE SEQUENCE [LARGE SCALE GENOMIC DNA]</scope>
</reference>
<accession>A0A0G0N0V7</accession>
<organism evidence="1 2">
    <name type="scientific">Candidatus Falkowbacteria bacterium GW2011_GWE1_38_31</name>
    <dbReference type="NCBI Taxonomy" id="1618638"/>
    <lineage>
        <taxon>Bacteria</taxon>
        <taxon>Candidatus Falkowiibacteriota</taxon>
    </lineage>
</organism>
<proteinExistence type="predicted"/>
<evidence type="ECO:0000313" key="2">
    <source>
        <dbReference type="Proteomes" id="UP000034022"/>
    </source>
</evidence>
<dbReference type="AlphaFoldDB" id="A0A0G0N0V7"/>
<name>A0A0G0N0V7_9BACT</name>
<protein>
    <submittedName>
        <fullName evidence="1">Uncharacterized protein</fullName>
    </submittedName>
</protein>
<dbReference type="EMBL" id="LBUU01000003">
    <property type="protein sequence ID" value="KKQ70736.1"/>
    <property type="molecule type" value="Genomic_DNA"/>
</dbReference>